<dbReference type="Gene3D" id="3.50.4.10">
    <property type="entry name" value="Hepatocyte Growth Factor"/>
    <property type="match status" value="2"/>
</dbReference>
<protein>
    <recommendedName>
        <fullName evidence="6">Apple domain-containing protein</fullName>
    </recommendedName>
</protein>
<dbReference type="PANTHER" id="PTHR33946">
    <property type="match status" value="1"/>
</dbReference>
<gene>
    <name evidence="7" type="ORF">P43SY_010208</name>
</gene>
<feature type="compositionally biased region" description="Pro residues" evidence="4">
    <location>
        <begin position="472"/>
        <end position="583"/>
    </location>
</feature>
<dbReference type="AlphaFoldDB" id="A0AAD5L6S6"/>
<dbReference type="EMBL" id="JAKCXM010001022">
    <property type="protein sequence ID" value="KAJ0391460.1"/>
    <property type="molecule type" value="Genomic_DNA"/>
</dbReference>
<evidence type="ECO:0000313" key="7">
    <source>
        <dbReference type="EMBL" id="KAJ0391460.1"/>
    </source>
</evidence>
<evidence type="ECO:0000313" key="8">
    <source>
        <dbReference type="Proteomes" id="UP001209570"/>
    </source>
</evidence>
<feature type="chain" id="PRO_5041956801" description="Apple domain-containing protein" evidence="5">
    <location>
        <begin position="26"/>
        <end position="826"/>
    </location>
</feature>
<dbReference type="InterPro" id="IPR000254">
    <property type="entry name" value="CBD"/>
</dbReference>
<dbReference type="Pfam" id="PF16683">
    <property type="entry name" value="TGase_elicitor"/>
    <property type="match status" value="1"/>
</dbReference>
<dbReference type="PANTHER" id="PTHR33946:SF4">
    <property type="entry name" value="COAGULATION FACTOR XI"/>
    <property type="match status" value="1"/>
</dbReference>
<reference evidence="7" key="1">
    <citation type="submission" date="2021-12" db="EMBL/GenBank/DDBJ databases">
        <title>Prjna785345.</title>
        <authorList>
            <person name="Rujirawat T."/>
            <person name="Krajaejun T."/>
        </authorList>
    </citation>
    <scope>NUCLEOTIDE SEQUENCE</scope>
    <source>
        <strain evidence="7">Pi057C3</strain>
    </source>
</reference>
<evidence type="ECO:0000256" key="1">
    <source>
        <dbReference type="ARBA" id="ARBA00022729"/>
    </source>
</evidence>
<dbReference type="SMART" id="SM00223">
    <property type="entry name" value="APPLE"/>
    <property type="match status" value="2"/>
</dbReference>
<dbReference type="InterPro" id="IPR003609">
    <property type="entry name" value="Pan_app"/>
</dbReference>
<dbReference type="GO" id="GO:0016755">
    <property type="term" value="F:aminoacyltransferase activity"/>
    <property type="evidence" value="ECO:0007669"/>
    <property type="project" value="InterPro"/>
</dbReference>
<dbReference type="InterPro" id="IPR032048">
    <property type="entry name" value="TGase_elicitor"/>
</dbReference>
<dbReference type="PROSITE" id="PS50948">
    <property type="entry name" value="PAN"/>
    <property type="match status" value="1"/>
</dbReference>
<dbReference type="CDD" id="cd01100">
    <property type="entry name" value="APPLE_Factor_XI_like"/>
    <property type="match status" value="2"/>
</dbReference>
<dbReference type="Proteomes" id="UP001209570">
    <property type="component" value="Unassembled WGS sequence"/>
</dbReference>
<name>A0AAD5L6S6_PYTIN</name>
<dbReference type="Pfam" id="PF14295">
    <property type="entry name" value="PAN_4"/>
    <property type="match status" value="2"/>
</dbReference>
<evidence type="ECO:0000256" key="5">
    <source>
        <dbReference type="SAM" id="SignalP"/>
    </source>
</evidence>
<dbReference type="GO" id="GO:0005975">
    <property type="term" value="P:carbohydrate metabolic process"/>
    <property type="evidence" value="ECO:0007669"/>
    <property type="project" value="InterPro"/>
</dbReference>
<dbReference type="GO" id="GO:0006508">
    <property type="term" value="P:proteolysis"/>
    <property type="evidence" value="ECO:0007669"/>
    <property type="project" value="InterPro"/>
</dbReference>
<evidence type="ECO:0000256" key="2">
    <source>
        <dbReference type="ARBA" id="ARBA00022737"/>
    </source>
</evidence>
<feature type="signal peptide" evidence="5">
    <location>
        <begin position="1"/>
        <end position="25"/>
    </location>
</feature>
<feature type="region of interest" description="Disordered" evidence="4">
    <location>
        <begin position="470"/>
        <end position="609"/>
    </location>
</feature>
<evidence type="ECO:0000256" key="4">
    <source>
        <dbReference type="SAM" id="MobiDB-lite"/>
    </source>
</evidence>
<dbReference type="Gene3D" id="3.30.40.240">
    <property type="entry name" value="Transglutaminase elicitor, body domain"/>
    <property type="match status" value="1"/>
</dbReference>
<dbReference type="InterPro" id="IPR000177">
    <property type="entry name" value="Apple"/>
</dbReference>
<keyword evidence="3" id="KW-1015">Disulfide bond</keyword>
<comment type="caution">
    <text evidence="7">The sequence shown here is derived from an EMBL/GenBank/DDBJ whole genome shotgun (WGS) entry which is preliminary data.</text>
</comment>
<dbReference type="GO" id="GO:0005576">
    <property type="term" value="C:extracellular region"/>
    <property type="evidence" value="ECO:0007669"/>
    <property type="project" value="InterPro"/>
</dbReference>
<keyword evidence="2" id="KW-0677">Repeat</keyword>
<sequence>MVFSPLRLFTAVALTSVAIHHQAAAAPFAANPVTDLPEEAPVDETHMAFGAMPNVPVAGTYVPTKIDVPTRAELAVDGNATSSQPPTEPGHVHVTRQLEDHGSPDIYHLQRHFRQPIETNADVIFAKYPKFEYKPTPWPGKYWPVADDGINFRWPPQEPSASERYARAFGLNVERFMDAVSAKSGVDAYSNFRACTENSQCESLNDGSKCAKRHGKTSGYCIPLWFGICHAWAPAAIAEPEPQCDVVKNGVRFRPIDIKGIVSQFYDGARLRSVYGGARYYGYNGGNDKKDDYGRYIDDSRRDMGAGYFHIAVANIMGRFGQSLVVDVDSDLAVWNQPARSYSVRLISEYKPRDAARRFFNAPRYIFNEDAKRIYYVEMKFRWVQEMNDDGPLVSTGKVEWGTRTSTYHYLLELDEKANIIGGEWVDGSKEDHPDFLWFLSQKPTMNMVTHLGIRYKDVKELLDASTACAPIPAPTTPAPTTPKPTTPAPTTPAPTTPAPTTPAPTTPAPTTPAPTTPAPTTPAPTTPAPTTPAPTTPAPTTPAPTTPAPTTPAPTTPAPTTPAPTTPAPTTPAPTTPTPTTPAPTTTAPVTTKPQPSSGAQCGSDDKGPQPCMDGEYCQPWNPWFYQCRPAPQQCHAQEVGVDYYGEDLERVVGILPWECCDKCAATAGCKAYTFINYNPDGKSACYLKKAVGEKRTRVGAVSSTVKAPKSDCSTPQWGTCGTAQTGATCCPEDSYCQPWNQGFFQCAPKPQKCSRLFTGVDFYGDDLATISGVGPWECCDRCASTPGCKAYTFVNDSPGQPACYLKKGVGQKRSHATAVSGLVN</sequence>
<proteinExistence type="predicted"/>
<keyword evidence="1 5" id="KW-0732">Signal</keyword>
<keyword evidence="8" id="KW-1185">Reference proteome</keyword>
<accession>A0AAD5L6S6</accession>
<evidence type="ECO:0000259" key="6">
    <source>
        <dbReference type="PROSITE" id="PS50948"/>
    </source>
</evidence>
<feature type="compositionally biased region" description="Low complexity" evidence="4">
    <location>
        <begin position="584"/>
        <end position="593"/>
    </location>
</feature>
<dbReference type="SMART" id="SM00236">
    <property type="entry name" value="fCBD"/>
    <property type="match status" value="2"/>
</dbReference>
<evidence type="ECO:0000256" key="3">
    <source>
        <dbReference type="ARBA" id="ARBA00023157"/>
    </source>
</evidence>
<organism evidence="7 8">
    <name type="scientific">Pythium insidiosum</name>
    <name type="common">Pythiosis disease agent</name>
    <dbReference type="NCBI Taxonomy" id="114742"/>
    <lineage>
        <taxon>Eukaryota</taxon>
        <taxon>Sar</taxon>
        <taxon>Stramenopiles</taxon>
        <taxon>Oomycota</taxon>
        <taxon>Peronosporomycetes</taxon>
        <taxon>Pythiales</taxon>
        <taxon>Pythiaceae</taxon>
        <taxon>Pythium</taxon>
    </lineage>
</organism>
<dbReference type="GO" id="GO:0030248">
    <property type="term" value="F:cellulose binding"/>
    <property type="evidence" value="ECO:0007669"/>
    <property type="project" value="InterPro"/>
</dbReference>
<feature type="domain" description="Apple" evidence="6">
    <location>
        <begin position="755"/>
        <end position="826"/>
    </location>
</feature>